<evidence type="ECO:0000313" key="3">
    <source>
        <dbReference type="Proteomes" id="UP001309876"/>
    </source>
</evidence>
<accession>A0AAN7T1A6</accession>
<dbReference type="PANTHER" id="PTHR37014:SF10">
    <property type="entry name" value="RICH PROTEIN MS8, PUTATIVE (AFU_ORTHOLOGUE AFUA_7G05650)-RELATED"/>
    <property type="match status" value="1"/>
</dbReference>
<feature type="compositionally biased region" description="Basic and acidic residues" evidence="1">
    <location>
        <begin position="34"/>
        <end position="82"/>
    </location>
</feature>
<keyword evidence="3" id="KW-1185">Reference proteome</keyword>
<feature type="compositionally biased region" description="Polar residues" evidence="1">
    <location>
        <begin position="17"/>
        <end position="30"/>
    </location>
</feature>
<dbReference type="EMBL" id="JAVRRJ010000003">
    <property type="protein sequence ID" value="KAK5086304.1"/>
    <property type="molecule type" value="Genomic_DNA"/>
</dbReference>
<feature type="compositionally biased region" description="Basic and acidic residues" evidence="1">
    <location>
        <begin position="109"/>
        <end position="119"/>
    </location>
</feature>
<evidence type="ECO:0000256" key="1">
    <source>
        <dbReference type="SAM" id="MobiDB-lite"/>
    </source>
</evidence>
<name>A0AAN7T1A6_9EURO</name>
<evidence type="ECO:0008006" key="4">
    <source>
        <dbReference type="Google" id="ProtNLM"/>
    </source>
</evidence>
<feature type="region of interest" description="Disordered" evidence="1">
    <location>
        <begin position="1"/>
        <end position="119"/>
    </location>
</feature>
<comment type="caution">
    <text evidence="2">The sequence shown here is derived from an EMBL/GenBank/DDBJ whole genome shotgun (WGS) entry which is preliminary data.</text>
</comment>
<protein>
    <recommendedName>
        <fullName evidence="4">Glycine zipper 2TM domain-containing protein</fullName>
    </recommendedName>
</protein>
<reference evidence="2 3" key="1">
    <citation type="submission" date="2023-08" db="EMBL/GenBank/DDBJ databases">
        <title>Black Yeasts Isolated from many extreme environments.</title>
        <authorList>
            <person name="Coleine C."/>
            <person name="Stajich J.E."/>
            <person name="Selbmann L."/>
        </authorList>
    </citation>
    <scope>NUCLEOTIDE SEQUENCE [LARGE SCALE GENOMIC DNA]</scope>
    <source>
        <strain evidence="2 3">CCFEE 5910</strain>
    </source>
</reference>
<gene>
    <name evidence="2" type="ORF">LTR05_003472</name>
</gene>
<dbReference type="Proteomes" id="UP001309876">
    <property type="component" value="Unassembled WGS sequence"/>
</dbReference>
<organism evidence="2 3">
    <name type="scientific">Lithohypha guttulata</name>
    <dbReference type="NCBI Taxonomy" id="1690604"/>
    <lineage>
        <taxon>Eukaryota</taxon>
        <taxon>Fungi</taxon>
        <taxon>Dikarya</taxon>
        <taxon>Ascomycota</taxon>
        <taxon>Pezizomycotina</taxon>
        <taxon>Eurotiomycetes</taxon>
        <taxon>Chaetothyriomycetidae</taxon>
        <taxon>Chaetothyriales</taxon>
        <taxon>Trichomeriaceae</taxon>
        <taxon>Lithohypha</taxon>
    </lineage>
</organism>
<proteinExistence type="predicted"/>
<sequence>MSNYYGNDYAREPNRQYYGTPQQDHSNYPSYQPPRDDGYKHDMAMARYDDERARYHDNRPSPRGSSDRYYDDRRPEYEERDRRKSRSQSRRRSRSSRRSQGERGFFGSEGDKEHSKGKDIGATLIGGAVGAYAGRELGHGGLASTIGAVAGAFAGHKLEKRYEKNKEKREAGQQYDSYDPGRRSIDYEDSDDGYGDQRRRDHHHRRDSDRWK</sequence>
<feature type="region of interest" description="Disordered" evidence="1">
    <location>
        <begin position="162"/>
        <end position="212"/>
    </location>
</feature>
<dbReference type="PANTHER" id="PTHR37014">
    <property type="entry name" value="EXPRESSION LETHALITY PROTEIN HEL10, PUTATIVE (AFU_ORTHOLOGUE AFUA_1G06580)-RELATED"/>
    <property type="match status" value="1"/>
</dbReference>
<feature type="compositionally biased region" description="Basic and acidic residues" evidence="1">
    <location>
        <begin position="162"/>
        <end position="171"/>
    </location>
</feature>
<evidence type="ECO:0000313" key="2">
    <source>
        <dbReference type="EMBL" id="KAK5086304.1"/>
    </source>
</evidence>
<feature type="compositionally biased region" description="Basic residues" evidence="1">
    <location>
        <begin position="83"/>
        <end position="97"/>
    </location>
</feature>
<dbReference type="AlphaFoldDB" id="A0AAN7T1A6"/>